<dbReference type="EMBL" id="AFFN01000016">
    <property type="protein sequence ID" value="EGJ40906.1"/>
    <property type="molecule type" value="Genomic_DNA"/>
</dbReference>
<proteinExistence type="predicted"/>
<dbReference type="Proteomes" id="UP000005589">
    <property type="component" value="Unassembled WGS sequence"/>
</dbReference>
<dbReference type="HOGENOM" id="CLU_3085369_0_0_9"/>
<protein>
    <submittedName>
        <fullName evidence="1">Uncharacterized protein</fullName>
    </submittedName>
</protein>
<evidence type="ECO:0000313" key="2">
    <source>
        <dbReference type="Proteomes" id="UP000005589"/>
    </source>
</evidence>
<evidence type="ECO:0000313" key="1">
    <source>
        <dbReference type="EMBL" id="EGJ40906.1"/>
    </source>
</evidence>
<accession>F3URC4</accession>
<comment type="caution">
    <text evidence="1">The sequence shown here is derived from an EMBL/GenBank/DDBJ whole genome shotgun (WGS) entry which is preliminary data.</text>
</comment>
<gene>
    <name evidence="1" type="ORF">HMPREF9389_1382</name>
</gene>
<organism evidence="1 2">
    <name type="scientific">Streptococcus sanguinis SK355</name>
    <dbReference type="NCBI Taxonomy" id="888816"/>
    <lineage>
        <taxon>Bacteria</taxon>
        <taxon>Bacillati</taxon>
        <taxon>Bacillota</taxon>
        <taxon>Bacilli</taxon>
        <taxon>Lactobacillales</taxon>
        <taxon>Streptococcaceae</taxon>
        <taxon>Streptococcus</taxon>
    </lineage>
</organism>
<dbReference type="AlphaFoldDB" id="F3URC4"/>
<name>F3URC4_STRSA</name>
<reference evidence="1 2" key="1">
    <citation type="submission" date="2011-03" db="EMBL/GenBank/DDBJ databases">
        <authorList>
            <person name="Muzny D."/>
            <person name="Qin X."/>
            <person name="Deng J."/>
            <person name="Jiang H."/>
            <person name="Liu Y."/>
            <person name="Qu J."/>
            <person name="Song X.-Z."/>
            <person name="Zhang L."/>
            <person name="Thornton R."/>
            <person name="Coyle M."/>
            <person name="Francisco L."/>
            <person name="Jackson L."/>
            <person name="Javaid M."/>
            <person name="Korchina V."/>
            <person name="Kovar C."/>
            <person name="Mata R."/>
            <person name="Mathew T."/>
            <person name="Ngo R."/>
            <person name="Nguyen L."/>
            <person name="Nguyen N."/>
            <person name="Okwuonu G."/>
            <person name="Ongeri F."/>
            <person name="Pham C."/>
            <person name="Simmons D."/>
            <person name="Wilczek-Boney K."/>
            <person name="Hale W."/>
            <person name="Jakkamsetti A."/>
            <person name="Pham P."/>
            <person name="Ruth R."/>
            <person name="San Lucas F."/>
            <person name="Warren J."/>
            <person name="Zhang J."/>
            <person name="Zhao Z."/>
            <person name="Zhou C."/>
            <person name="Zhu D."/>
            <person name="Lee S."/>
            <person name="Bess C."/>
            <person name="Blankenburg K."/>
            <person name="Forbes L."/>
            <person name="Fu Q."/>
            <person name="Gubbala S."/>
            <person name="Hirani K."/>
            <person name="Jayaseelan J.C."/>
            <person name="Lara F."/>
            <person name="Munidasa M."/>
            <person name="Palculict T."/>
            <person name="Patil S."/>
            <person name="Pu L.-L."/>
            <person name="Saada N."/>
            <person name="Tang L."/>
            <person name="Weissenberger G."/>
            <person name="Zhu Y."/>
            <person name="Hemphill L."/>
            <person name="Shang Y."/>
            <person name="Youmans B."/>
            <person name="Ayvaz T."/>
            <person name="Ross M."/>
            <person name="Santibanez J."/>
            <person name="Aqrawi P."/>
            <person name="Gross S."/>
            <person name="Joshi V."/>
            <person name="Fowler G."/>
            <person name="Nazareth L."/>
            <person name="Reid J."/>
            <person name="Worley K."/>
            <person name="Petrosino J."/>
            <person name="Highlander S."/>
            <person name="Gibbs R."/>
        </authorList>
    </citation>
    <scope>NUCLEOTIDE SEQUENCE [LARGE SCALE GENOMIC DNA]</scope>
    <source>
        <strain evidence="1 2">SK355</strain>
    </source>
</reference>
<sequence>MQETLFGVFSIAKVYGRKAILFKYEYLWKYLKTISAKKISILLFILFNSVVK</sequence>